<dbReference type="GO" id="GO:0007264">
    <property type="term" value="P:small GTPase-mediated signal transduction"/>
    <property type="evidence" value="ECO:0007669"/>
    <property type="project" value="InterPro"/>
</dbReference>
<dbReference type="GO" id="GO:0005525">
    <property type="term" value="F:GTP binding"/>
    <property type="evidence" value="ECO:0007669"/>
    <property type="project" value="UniProtKB-KW"/>
</dbReference>
<dbReference type="NCBIfam" id="TIGR00231">
    <property type="entry name" value="small_GTP"/>
    <property type="match status" value="1"/>
</dbReference>
<evidence type="ECO:0000256" key="3">
    <source>
        <dbReference type="SAM" id="MobiDB-lite"/>
    </source>
</evidence>
<dbReference type="PROSITE" id="PS51420">
    <property type="entry name" value="RHO"/>
    <property type="match status" value="1"/>
</dbReference>
<dbReference type="InterPro" id="IPR000210">
    <property type="entry name" value="BTB/POZ_dom"/>
</dbReference>
<dbReference type="FunFam" id="3.30.710.10:FF:000202">
    <property type="entry name" value="Predicted protein"/>
    <property type="match status" value="1"/>
</dbReference>
<dbReference type="AlphaFoldDB" id="A0A914BJT2"/>
<proteinExistence type="predicted"/>
<protein>
    <recommendedName>
        <fullName evidence="4">BTB domain-containing protein</fullName>
    </recommendedName>
</protein>
<feature type="domain" description="BTB" evidence="4">
    <location>
        <begin position="351"/>
        <end position="459"/>
    </location>
</feature>
<keyword evidence="6" id="KW-1185">Reference proteome</keyword>
<dbReference type="OrthoDB" id="10251809at2759"/>
<dbReference type="SMART" id="SM00173">
    <property type="entry name" value="RAS"/>
    <property type="match status" value="1"/>
</dbReference>
<feature type="domain" description="BTB" evidence="4">
    <location>
        <begin position="522"/>
        <end position="589"/>
    </location>
</feature>
<dbReference type="GeneID" id="119744363"/>
<dbReference type="SUPFAM" id="SSF52540">
    <property type="entry name" value="P-loop containing nucleoside triphosphate hydrolases"/>
    <property type="match status" value="2"/>
</dbReference>
<sequence length="710" mass="79936">MPNHADATENIVKIVIVGDGRVGKTSLCISYATGHFPRVYVPTVFDHNTLNVEIGGKSFAHYLVDCTGGEDYHRLRPLNYPETDIFMIVFSVEMRSSLESIETEWLPEIRHHMPNTPILLVATKIDLRGSSRYDCITFEEGSNLAQKHNMAYTETSALLNTNGVEKPTCQRGCCSDPDPSPEPHPPYDEEVFHLYFSVRSKSSLANVESRWIPEIRHAMPDIPILLVATKIDDPWSAHRRRVVSYDEGLKVAKKHNVGYTEMTGLLNVNLIDCFQKAVYIADEASIADEANQPQKKRGFRFFGFGKRKQKARPTEQLPPEKPPLDEAPRIEIQTSTIAEDLGKALEQPSYSDVTFIVEGKSILAHKVVLCSASNFFCCVFGLRLPDQDTGSGSKVWNFTWEDINEGKIAGLAGILDVVTPDSSSCDKPTTQVTISEDISYKTFRHVLEFLYTGLPNIPEGASAEDIVALQMASSSFCLPMLDSIIKNLQNVEQFLNPSIGTFLNDQTGQRAKWLFLNSQELSDIRFKVEDQTFFAHKILLTSRCEIMARMFSGIYTESNKEEIRIEDVSPECFLALLEYLYTDHAPIEEGDAVGIMVAADRYGQERLKNLCELYITKGVDVAVANSIAEAHVDVIGLLHTAQLCNATQLATWCLHFISSNFMAFKQWAEFKMLEGENLKYISENRWPPVSYLEAMEKYNANYGQKEEKSY</sequence>
<dbReference type="SMART" id="SM00225">
    <property type="entry name" value="BTB"/>
    <property type="match status" value="2"/>
</dbReference>
<dbReference type="InterPro" id="IPR011333">
    <property type="entry name" value="SKP1/BTB/POZ_sf"/>
</dbReference>
<dbReference type="RefSeq" id="XP_038076175.1">
    <property type="nucleotide sequence ID" value="XM_038220247.1"/>
</dbReference>
<keyword evidence="1" id="KW-0547">Nucleotide-binding</keyword>
<dbReference type="CDD" id="cd18499">
    <property type="entry name" value="BACK_RHOBTB"/>
    <property type="match status" value="1"/>
</dbReference>
<dbReference type="PANTHER" id="PTHR24072">
    <property type="entry name" value="RHO FAMILY GTPASE"/>
    <property type="match status" value="1"/>
</dbReference>
<evidence type="ECO:0000256" key="1">
    <source>
        <dbReference type="ARBA" id="ARBA00022741"/>
    </source>
</evidence>
<evidence type="ECO:0000256" key="2">
    <source>
        <dbReference type="ARBA" id="ARBA00023134"/>
    </source>
</evidence>
<dbReference type="SMART" id="SM00174">
    <property type="entry name" value="RHO"/>
    <property type="match status" value="1"/>
</dbReference>
<feature type="region of interest" description="Disordered" evidence="3">
    <location>
        <begin position="307"/>
        <end position="326"/>
    </location>
</feature>
<reference evidence="5" key="1">
    <citation type="submission" date="2022-11" db="UniProtKB">
        <authorList>
            <consortium name="EnsemblMetazoa"/>
        </authorList>
    </citation>
    <scope>IDENTIFICATION</scope>
</reference>
<dbReference type="InterPro" id="IPR003578">
    <property type="entry name" value="Small_GTPase_Rho"/>
</dbReference>
<dbReference type="Proteomes" id="UP000887568">
    <property type="component" value="Unplaced"/>
</dbReference>
<dbReference type="PROSITE" id="PS51419">
    <property type="entry name" value="RAB"/>
    <property type="match status" value="1"/>
</dbReference>
<dbReference type="SUPFAM" id="SSF54695">
    <property type="entry name" value="POZ domain"/>
    <property type="match status" value="2"/>
</dbReference>
<dbReference type="CDD" id="cd18299">
    <property type="entry name" value="BTB1_POZ_RhoBTB"/>
    <property type="match status" value="1"/>
</dbReference>
<dbReference type="OMA" id="CACRERD"/>
<dbReference type="Gene3D" id="3.40.50.300">
    <property type="entry name" value="P-loop containing nucleotide triphosphate hydrolases"/>
    <property type="match status" value="2"/>
</dbReference>
<dbReference type="PROSITE" id="PS50097">
    <property type="entry name" value="BTB"/>
    <property type="match status" value="2"/>
</dbReference>
<accession>A0A914BJT2</accession>
<organism evidence="5 6">
    <name type="scientific">Patiria miniata</name>
    <name type="common">Bat star</name>
    <name type="synonym">Asterina miniata</name>
    <dbReference type="NCBI Taxonomy" id="46514"/>
    <lineage>
        <taxon>Eukaryota</taxon>
        <taxon>Metazoa</taxon>
        <taxon>Echinodermata</taxon>
        <taxon>Eleutherozoa</taxon>
        <taxon>Asterozoa</taxon>
        <taxon>Asteroidea</taxon>
        <taxon>Valvatacea</taxon>
        <taxon>Valvatida</taxon>
        <taxon>Asterinidae</taxon>
        <taxon>Patiria</taxon>
    </lineage>
</organism>
<dbReference type="GO" id="GO:0003924">
    <property type="term" value="F:GTPase activity"/>
    <property type="evidence" value="ECO:0007669"/>
    <property type="project" value="InterPro"/>
</dbReference>
<dbReference type="CDD" id="cd18300">
    <property type="entry name" value="BTB2_POZ_RhoBTB"/>
    <property type="match status" value="1"/>
</dbReference>
<dbReference type="InterPro" id="IPR001806">
    <property type="entry name" value="Small_GTPase"/>
</dbReference>
<dbReference type="SMART" id="SM00175">
    <property type="entry name" value="RAB"/>
    <property type="match status" value="1"/>
</dbReference>
<name>A0A914BJT2_PATMI</name>
<dbReference type="Pfam" id="PF00071">
    <property type="entry name" value="Ras"/>
    <property type="match status" value="2"/>
</dbReference>
<evidence type="ECO:0000313" key="6">
    <source>
        <dbReference type="Proteomes" id="UP000887568"/>
    </source>
</evidence>
<dbReference type="PRINTS" id="PR00449">
    <property type="entry name" value="RASTRNSFRMNG"/>
</dbReference>
<evidence type="ECO:0000259" key="4">
    <source>
        <dbReference type="PROSITE" id="PS50097"/>
    </source>
</evidence>
<keyword evidence="2" id="KW-0342">GTP-binding</keyword>
<dbReference type="SMART" id="SM00176">
    <property type="entry name" value="RAN"/>
    <property type="match status" value="1"/>
</dbReference>
<dbReference type="InterPro" id="IPR027417">
    <property type="entry name" value="P-loop_NTPase"/>
</dbReference>
<dbReference type="Pfam" id="PF00651">
    <property type="entry name" value="BTB"/>
    <property type="match status" value="2"/>
</dbReference>
<evidence type="ECO:0000313" key="5">
    <source>
        <dbReference type="EnsemblMetazoa" id="XP_038076175.1"/>
    </source>
</evidence>
<dbReference type="CDD" id="cd00157">
    <property type="entry name" value="Rho"/>
    <property type="match status" value="1"/>
</dbReference>
<dbReference type="EnsemblMetazoa" id="XM_038220247.1">
    <property type="protein sequence ID" value="XP_038076175.1"/>
    <property type="gene ID" value="LOC119744363"/>
</dbReference>
<dbReference type="PROSITE" id="PS51421">
    <property type="entry name" value="RAS"/>
    <property type="match status" value="1"/>
</dbReference>
<dbReference type="Gene3D" id="3.30.710.10">
    <property type="entry name" value="Potassium Channel Kv1.1, Chain A"/>
    <property type="match status" value="2"/>
</dbReference>
<dbReference type="InterPro" id="IPR005225">
    <property type="entry name" value="Small_GTP-bd"/>
</dbReference>